<accession>A0A8J7S0F3</accession>
<dbReference type="HAMAP" id="MF_00227">
    <property type="entry name" value="RNase_P"/>
    <property type="match status" value="1"/>
</dbReference>
<dbReference type="Proteomes" id="UP000672602">
    <property type="component" value="Unassembled WGS sequence"/>
</dbReference>
<dbReference type="PROSITE" id="PS00648">
    <property type="entry name" value="RIBONUCLEASE_P"/>
    <property type="match status" value="1"/>
</dbReference>
<keyword evidence="4 7" id="KW-0255">Endonuclease</keyword>
<evidence type="ECO:0000256" key="6">
    <source>
        <dbReference type="ARBA" id="ARBA00022884"/>
    </source>
</evidence>
<evidence type="ECO:0000256" key="9">
    <source>
        <dbReference type="SAM" id="MobiDB-lite"/>
    </source>
</evidence>
<evidence type="ECO:0000256" key="7">
    <source>
        <dbReference type="HAMAP-Rule" id="MF_00227"/>
    </source>
</evidence>
<name>A0A8J7S0F3_9PROT</name>
<evidence type="ECO:0000313" key="10">
    <source>
        <dbReference type="EMBL" id="MBP5858020.1"/>
    </source>
</evidence>
<evidence type="ECO:0000256" key="3">
    <source>
        <dbReference type="ARBA" id="ARBA00022722"/>
    </source>
</evidence>
<dbReference type="InterPro" id="IPR000100">
    <property type="entry name" value="RNase_P"/>
</dbReference>
<comment type="function">
    <text evidence="1 7">RNaseP catalyzes the removal of the 5'-leader sequence from pre-tRNA to produce the mature 5'-terminus. It can also cleave other RNA substrates such as 4.5S RNA. The protein component plays an auxiliary but essential role in vivo by binding to the 5'-leader sequence and broadening the substrate specificity of the ribozyme.</text>
</comment>
<dbReference type="GO" id="GO:0001682">
    <property type="term" value="P:tRNA 5'-leader removal"/>
    <property type="evidence" value="ECO:0007669"/>
    <property type="project" value="UniProtKB-UniRule"/>
</dbReference>
<feature type="compositionally biased region" description="Basic and acidic residues" evidence="9">
    <location>
        <begin position="161"/>
        <end position="180"/>
    </location>
</feature>
<dbReference type="GO" id="GO:0030677">
    <property type="term" value="C:ribonuclease P complex"/>
    <property type="evidence" value="ECO:0007669"/>
    <property type="project" value="TreeGrafter"/>
</dbReference>
<evidence type="ECO:0000256" key="4">
    <source>
        <dbReference type="ARBA" id="ARBA00022759"/>
    </source>
</evidence>
<keyword evidence="3 7" id="KW-0540">Nuclease</keyword>
<proteinExistence type="inferred from homology"/>
<evidence type="ECO:0000256" key="2">
    <source>
        <dbReference type="ARBA" id="ARBA00022694"/>
    </source>
</evidence>
<keyword evidence="11" id="KW-1185">Reference proteome</keyword>
<evidence type="ECO:0000256" key="8">
    <source>
        <dbReference type="NCBIfam" id="TIGR00188"/>
    </source>
</evidence>
<comment type="catalytic activity">
    <reaction evidence="7">
        <text>Endonucleolytic cleavage of RNA, removing 5'-extranucleotides from tRNA precursor.</text>
        <dbReference type="EC" id="3.1.26.5"/>
    </reaction>
</comment>
<comment type="caution">
    <text evidence="10">The sequence shown here is derived from an EMBL/GenBank/DDBJ whole genome shotgun (WGS) entry which is preliminary data.</text>
</comment>
<comment type="subunit">
    <text evidence="7">Consists of a catalytic RNA component (M1 or rnpB) and a protein subunit.</text>
</comment>
<dbReference type="SUPFAM" id="SSF54211">
    <property type="entry name" value="Ribosomal protein S5 domain 2-like"/>
    <property type="match status" value="1"/>
</dbReference>
<feature type="region of interest" description="Disordered" evidence="9">
    <location>
        <begin position="152"/>
        <end position="180"/>
    </location>
</feature>
<dbReference type="Gene3D" id="3.30.230.10">
    <property type="match status" value="1"/>
</dbReference>
<dbReference type="GO" id="GO:0004526">
    <property type="term" value="F:ribonuclease P activity"/>
    <property type="evidence" value="ECO:0007669"/>
    <property type="project" value="UniProtKB-UniRule"/>
</dbReference>
<dbReference type="Pfam" id="PF00825">
    <property type="entry name" value="Ribonuclease_P"/>
    <property type="match status" value="1"/>
</dbReference>
<dbReference type="AlphaFoldDB" id="A0A8J7S0F3"/>
<organism evidence="10 11">
    <name type="scientific">Marivibrio halodurans</name>
    <dbReference type="NCBI Taxonomy" id="2039722"/>
    <lineage>
        <taxon>Bacteria</taxon>
        <taxon>Pseudomonadati</taxon>
        <taxon>Pseudomonadota</taxon>
        <taxon>Alphaproteobacteria</taxon>
        <taxon>Rhodospirillales</taxon>
        <taxon>Rhodospirillaceae</taxon>
        <taxon>Marivibrio</taxon>
    </lineage>
</organism>
<dbReference type="RefSeq" id="WP_210682605.1">
    <property type="nucleotide sequence ID" value="NZ_JAGMWN010000006.1"/>
</dbReference>
<sequence length="180" mass="19577">MADPVPDPVMLRLKRRRDFLRATRARNSAATPGLVLQARALDRSEAERIARETGRAAARDTVPGDGTPEHGAPEIIRVGFTASRKVGKAVTRNRAKRRLRALAEEVLRAQACPGVDYVLIARGSTADRAYGALRRDLLSALKRLRCLRAAPRVAAPTMGAPEKRAPKKERGPSEGRAEGD</sequence>
<keyword evidence="2 7" id="KW-0819">tRNA processing</keyword>
<evidence type="ECO:0000313" key="11">
    <source>
        <dbReference type="Proteomes" id="UP000672602"/>
    </source>
</evidence>
<reference evidence="10" key="1">
    <citation type="submission" date="2021-04" db="EMBL/GenBank/DDBJ databases">
        <authorList>
            <person name="Zhang D.-C."/>
        </authorList>
    </citation>
    <scope>NUCLEOTIDE SEQUENCE</scope>
    <source>
        <strain evidence="10">CGMCC 1.15697</strain>
    </source>
</reference>
<dbReference type="PANTHER" id="PTHR33992">
    <property type="entry name" value="RIBONUCLEASE P PROTEIN COMPONENT"/>
    <property type="match status" value="1"/>
</dbReference>
<dbReference type="EC" id="3.1.26.5" evidence="7 8"/>
<dbReference type="EMBL" id="JAGMWN010000006">
    <property type="protein sequence ID" value="MBP5858020.1"/>
    <property type="molecule type" value="Genomic_DNA"/>
</dbReference>
<evidence type="ECO:0000256" key="1">
    <source>
        <dbReference type="ARBA" id="ARBA00002663"/>
    </source>
</evidence>
<dbReference type="InterPro" id="IPR020539">
    <property type="entry name" value="RNase_P_CS"/>
</dbReference>
<keyword evidence="6 7" id="KW-0694">RNA-binding</keyword>
<dbReference type="NCBIfam" id="TIGR00188">
    <property type="entry name" value="rnpA"/>
    <property type="match status" value="1"/>
</dbReference>
<dbReference type="GO" id="GO:0000049">
    <property type="term" value="F:tRNA binding"/>
    <property type="evidence" value="ECO:0007669"/>
    <property type="project" value="UniProtKB-UniRule"/>
</dbReference>
<feature type="region of interest" description="Disordered" evidence="9">
    <location>
        <begin position="51"/>
        <end position="72"/>
    </location>
</feature>
<dbReference type="PANTHER" id="PTHR33992:SF1">
    <property type="entry name" value="RIBONUCLEASE P PROTEIN COMPONENT"/>
    <property type="match status" value="1"/>
</dbReference>
<gene>
    <name evidence="7 10" type="primary">rnpA</name>
    <name evidence="10" type="ORF">KAJ83_13460</name>
</gene>
<keyword evidence="5 7" id="KW-0378">Hydrolase</keyword>
<dbReference type="InterPro" id="IPR020568">
    <property type="entry name" value="Ribosomal_Su5_D2-typ_SF"/>
</dbReference>
<protein>
    <recommendedName>
        <fullName evidence="7 8">Ribonuclease P protein component</fullName>
        <shortName evidence="7">RNase P protein</shortName>
        <shortName evidence="7">RNaseP protein</shortName>
        <ecNumber evidence="7 8">3.1.26.5</ecNumber>
    </recommendedName>
    <alternativeName>
        <fullName evidence="7">Protein C5</fullName>
    </alternativeName>
</protein>
<evidence type="ECO:0000256" key="5">
    <source>
        <dbReference type="ARBA" id="ARBA00022801"/>
    </source>
</evidence>
<dbReference type="GO" id="GO:0042781">
    <property type="term" value="F:3'-tRNA processing endoribonuclease activity"/>
    <property type="evidence" value="ECO:0007669"/>
    <property type="project" value="TreeGrafter"/>
</dbReference>
<dbReference type="InterPro" id="IPR014721">
    <property type="entry name" value="Ribsml_uS5_D2-typ_fold_subgr"/>
</dbReference>
<comment type="similarity">
    <text evidence="7">Belongs to the RnpA family.</text>
</comment>